<dbReference type="EMBL" id="JABFDB010000025">
    <property type="protein sequence ID" value="NYZ23243.1"/>
    <property type="molecule type" value="Genomic_DNA"/>
</dbReference>
<dbReference type="InterPro" id="IPR029032">
    <property type="entry name" value="AhpD-like"/>
</dbReference>
<comment type="caution">
    <text evidence="2">The sequence shown here is derived from an EMBL/GenBank/DDBJ whole genome shotgun (WGS) entry which is preliminary data.</text>
</comment>
<dbReference type="Proteomes" id="UP000584642">
    <property type="component" value="Unassembled WGS sequence"/>
</dbReference>
<evidence type="ECO:0000313" key="2">
    <source>
        <dbReference type="EMBL" id="NYZ23243.1"/>
    </source>
</evidence>
<protein>
    <submittedName>
        <fullName evidence="2">4-carboxymuconolactone decarboxylase</fullName>
    </submittedName>
</protein>
<keyword evidence="3" id="KW-1185">Reference proteome</keyword>
<accession>A0ABX2TJA6</accession>
<dbReference type="InterPro" id="IPR052512">
    <property type="entry name" value="4CMD/NDH-1_regulator"/>
</dbReference>
<evidence type="ECO:0000259" key="1">
    <source>
        <dbReference type="Pfam" id="PF02627"/>
    </source>
</evidence>
<gene>
    <name evidence="2" type="ORF">HND93_26350</name>
</gene>
<evidence type="ECO:0000313" key="3">
    <source>
        <dbReference type="Proteomes" id="UP000584642"/>
    </source>
</evidence>
<dbReference type="Gene3D" id="1.20.1290.10">
    <property type="entry name" value="AhpD-like"/>
    <property type="match status" value="1"/>
</dbReference>
<dbReference type="PANTHER" id="PTHR33570:SF2">
    <property type="entry name" value="CARBOXYMUCONOLACTONE DECARBOXYLASE-LIKE DOMAIN-CONTAINING PROTEIN"/>
    <property type="match status" value="1"/>
</dbReference>
<reference evidence="2 3" key="1">
    <citation type="submission" date="2020-05" db="EMBL/GenBank/DDBJ databases">
        <title>Azospirillum oleiclasticum sp. nov, a nitrogen-fixing and heavy crude oil-emulsifying bacterium isolated from the crude oil of Yumen Oilfield.</title>
        <authorList>
            <person name="Wu D."/>
            <person name="Cai M."/>
            <person name="Zhang X."/>
        </authorList>
    </citation>
    <scope>NUCLEOTIDE SEQUENCE [LARGE SCALE GENOMIC DNA]</scope>
    <source>
        <strain evidence="2 3">ROY-1-1-2</strain>
    </source>
</reference>
<proteinExistence type="predicted"/>
<dbReference type="Pfam" id="PF02627">
    <property type="entry name" value="CMD"/>
    <property type="match status" value="1"/>
</dbReference>
<organism evidence="2 3">
    <name type="scientific">Azospirillum oleiclasticum</name>
    <dbReference type="NCBI Taxonomy" id="2735135"/>
    <lineage>
        <taxon>Bacteria</taxon>
        <taxon>Pseudomonadati</taxon>
        <taxon>Pseudomonadota</taxon>
        <taxon>Alphaproteobacteria</taxon>
        <taxon>Rhodospirillales</taxon>
        <taxon>Azospirillaceae</taxon>
        <taxon>Azospirillum</taxon>
    </lineage>
</organism>
<dbReference type="PANTHER" id="PTHR33570">
    <property type="entry name" value="4-CARBOXYMUCONOLACTONE DECARBOXYLASE FAMILY PROTEIN"/>
    <property type="match status" value="1"/>
</dbReference>
<sequence length="130" mass="14220">MDDNDFTRGEAMRRRVLGDAHVDRSLGGATDFTRPMQEFVTEVAWGRVWTRDDLPPATRSLVTVAFLIALGRPHELAAHARGALRNGCSAAELRAVLHQAAIYCGFPAALDAQRVVAEMLDRIAAEEPPP</sequence>
<dbReference type="SUPFAM" id="SSF69118">
    <property type="entry name" value="AhpD-like"/>
    <property type="match status" value="1"/>
</dbReference>
<dbReference type="RefSeq" id="WP_180285012.1">
    <property type="nucleotide sequence ID" value="NZ_JABFDB010000025.1"/>
</dbReference>
<name>A0ABX2TJA6_9PROT</name>
<feature type="domain" description="Carboxymuconolactone decarboxylase-like" evidence="1">
    <location>
        <begin position="36"/>
        <end position="117"/>
    </location>
</feature>
<dbReference type="InterPro" id="IPR003779">
    <property type="entry name" value="CMD-like"/>
</dbReference>